<dbReference type="GO" id="GO:0046872">
    <property type="term" value="F:metal ion binding"/>
    <property type="evidence" value="ECO:0007669"/>
    <property type="project" value="UniProtKB-KW"/>
</dbReference>
<evidence type="ECO:0000259" key="3">
    <source>
        <dbReference type="Pfam" id="PF05567"/>
    </source>
</evidence>
<organism evidence="4 5">
    <name type="scientific">Endozoicomonas montiporae</name>
    <dbReference type="NCBI Taxonomy" id="1027273"/>
    <lineage>
        <taxon>Bacteria</taxon>
        <taxon>Pseudomonadati</taxon>
        <taxon>Pseudomonadota</taxon>
        <taxon>Gammaproteobacteria</taxon>
        <taxon>Oceanospirillales</taxon>
        <taxon>Endozoicomonadaceae</taxon>
        <taxon>Endozoicomonas</taxon>
    </lineage>
</organism>
<gene>
    <name evidence="4" type="ORF">GZ77_08755</name>
</gene>
<proteinExistence type="predicted"/>
<evidence type="ECO:0000256" key="1">
    <source>
        <dbReference type="ARBA" id="ARBA00022723"/>
    </source>
</evidence>
<dbReference type="eggNOG" id="COG3419">
    <property type="taxonomic scope" value="Bacteria"/>
</dbReference>
<accession>A0A081N7M3</accession>
<protein>
    <recommendedName>
        <fullName evidence="3">PilY1 beta-propeller domain-containing protein</fullName>
    </recommendedName>
</protein>
<keyword evidence="2" id="KW-0106">Calcium</keyword>
<dbReference type="InterPro" id="IPR008707">
    <property type="entry name" value="B-propeller_PilY1"/>
</dbReference>
<comment type="caution">
    <text evidence="4">The sequence shown here is derived from an EMBL/GenBank/DDBJ whole genome shotgun (WGS) entry which is preliminary data.</text>
</comment>
<dbReference type="EMBL" id="JOKG01000002">
    <property type="protein sequence ID" value="KEQ14446.1"/>
    <property type="molecule type" value="Genomic_DNA"/>
</dbReference>
<dbReference type="Proteomes" id="UP000028006">
    <property type="component" value="Unassembled WGS sequence"/>
</dbReference>
<evidence type="ECO:0000313" key="5">
    <source>
        <dbReference type="Proteomes" id="UP000028006"/>
    </source>
</evidence>
<sequence length="1603" mass="173996">MNKLPGLILFFICILYSDHQRLLASSANYAFGPIQGSSRGIPQVMLTLSFDHELFKKVYDDYSDLDGDGLMDITYKDTINYAGYFESDWCYSHSLSRFRPVARATGTNGHSCNGATWSGNFLNWGTMSRIDLVRKLIYGGMRSTDTQTLTILERGEIPNDWHAFNKVYEPQSGWPSLNELTPFTGTAIALCNATASASGTPRVRIRTATATNPYVNEAGWSNTVDEWAGRGKLRCGGTAQASLEARVEVCHSASTYVGCVDYGGNKKPVGLIQRRQEDVHFGLITGSFDANISGGIVRKNIGSAQDEINQSTGQFILNDGIVANINDFRMSEYDYSTDFMSCGGTAPAGCYPVGDLQSLSFSCRTTPLPCRDWGNPISEIYLEALRYFSGQSNPSSDFSTGTDLGLSKPAWQDPLNVRNACSNCSIILLSTGQNSYDHDDFGDLGDILTGGLTQLSSLTDQIGTLEPELNFPGDYVVGEVAGVSGVRQCLPRTISRLSQARGICPEVPMMEGSYYVSGLSHFAFTNDLRSGLSGTQNVSTYVVELAKSIPDLRFAVPVGGGTTRTVSLTPVCQATPGTGNNYESEFFPCSFLKLQIRDFSTDANGALASISFRILWQDFPWGGDGDADFAAVYTVNVTTNNIEVSISDPEQRAAYSIRVGYSITGVNGHNGQVLDADYNSSYQGTHNNYDDGDSESAIIIWQGTFLDGNLDNCSGLNDCTWATPQTVTKNFTPSANFSESLPSPLVLTAKYGSFTDLDADGTPNFDGNGDGIPDDDSREWDTLNNVTGAPPSDGIPDNYFFSDDPGRLNEQLNELLENLANRTSSSSAPSVTTEPDGSRSLVQVLYRPEETINNLTVSWVGWLYSLFIDSKGHLREDSNGNRTLDDYSTDRIITLNFNAASGTTTAQRWDSVDDGETLTTLGSSFTIEGLDTLWNARDQLASVTNPVTQRNYSNLSNTGRHILTWLDTNNDAIVDSGELQPFVSGTFSGSNASYLANPTGGETSLVNFIRGEEQAGYRSRSVDFDNSGITEVWRLGDIINSSPVKVATPKGSYTFGAPYDTQDTTFDQFRQYYNNRREVVYVGANDGMIHAFNGGFWNESAQRFDLSHSGATAHPLGSELWAYIPMALLPHLQWLTEVNYPHVPYMDGELLVFDANIFPDDPDHPKGWGTVMVAAMGMGGGPIDVTVNSSNRTMRSSYIVMDITNPEKPPVLMAEVTAPNLGFTLTAPVLVKQRLPDNSGSYETPAQNDWYLVFGSGPIGSGTVGTRRALNDGTSDQNLHLYVYDLKNKHFVAPFDPMVTNIPNAYAGKMAVTDWERDGRDDTIYFGSVRTSGNLSGELLRLDLSGSSPSGWTLGTLTNPQRPISAAPLAFRSTDNQRWVYSGTGRDLVLSDRISTQQEYYFGVKEPKSGSSFSGTTATFADLTDTTDIEVLANGNLSRNFTVRPGLTVGNFDALASAVSNGSGWINRLGDNGALPNNKSVNQSASTQGQIFFVEYTPPPNQCSLLDSSLLNGVHFQTGTAFPASNRRVFTQAGFSQTDISTKKLSLGAGQFTNPRIVTSPEGGIKIITQGGAGNIISTDLGLPLGDSGRQSWRKILNIPLNP</sequence>
<dbReference type="RefSeq" id="WP_034874302.1">
    <property type="nucleotide sequence ID" value="NZ_JOKG01000002.1"/>
</dbReference>
<feature type="domain" description="PilY1 beta-propeller" evidence="3">
    <location>
        <begin position="1035"/>
        <end position="1408"/>
    </location>
</feature>
<name>A0A081N7M3_9GAMM</name>
<keyword evidence="5" id="KW-1185">Reference proteome</keyword>
<evidence type="ECO:0000256" key="2">
    <source>
        <dbReference type="ARBA" id="ARBA00022837"/>
    </source>
</evidence>
<reference evidence="4 5" key="1">
    <citation type="submission" date="2014-06" db="EMBL/GenBank/DDBJ databases">
        <title>Whole Genome Sequences of Three Symbiotic Endozoicomonas Bacteria.</title>
        <authorList>
            <person name="Neave M.J."/>
            <person name="Apprill A."/>
            <person name="Voolstra C.R."/>
        </authorList>
    </citation>
    <scope>NUCLEOTIDE SEQUENCE [LARGE SCALE GENOMIC DNA]</scope>
    <source>
        <strain evidence="4 5">LMG 24815</strain>
    </source>
</reference>
<evidence type="ECO:0000313" key="4">
    <source>
        <dbReference type="EMBL" id="KEQ14446.1"/>
    </source>
</evidence>
<dbReference type="Pfam" id="PF05567">
    <property type="entry name" value="T4P_PilY1"/>
    <property type="match status" value="1"/>
</dbReference>
<keyword evidence="1" id="KW-0479">Metal-binding</keyword>